<keyword evidence="5 7" id="KW-0732">Signal</keyword>
<dbReference type="InterPro" id="IPR004843">
    <property type="entry name" value="Calcineurin-like_PHP"/>
</dbReference>
<dbReference type="Proteomes" id="UP000230069">
    <property type="component" value="Unassembled WGS sequence"/>
</dbReference>
<evidence type="ECO:0000256" key="2">
    <source>
        <dbReference type="ARBA" id="ARBA00008723"/>
    </source>
</evidence>
<evidence type="ECO:0000256" key="5">
    <source>
        <dbReference type="ARBA" id="ARBA00022729"/>
    </source>
</evidence>
<keyword evidence="6" id="KW-0325">Glycoprotein</keyword>
<accession>A0A2G5DXJ9</accession>
<dbReference type="GO" id="GO:0005576">
    <property type="term" value="C:extracellular region"/>
    <property type="evidence" value="ECO:0007669"/>
    <property type="project" value="UniProtKB-SubCell"/>
</dbReference>
<dbReference type="Pfam" id="PF16656">
    <property type="entry name" value="Pur_ac_phosph_N"/>
    <property type="match status" value="1"/>
</dbReference>
<dbReference type="InterPro" id="IPR025733">
    <property type="entry name" value="PAPs_C"/>
</dbReference>
<evidence type="ECO:0000256" key="7">
    <source>
        <dbReference type="RuleBase" id="RU361203"/>
    </source>
</evidence>
<keyword evidence="4" id="KW-0964">Secreted</keyword>
<evidence type="ECO:0000259" key="9">
    <source>
        <dbReference type="Pfam" id="PF14008"/>
    </source>
</evidence>
<name>A0A2G5DXJ9_AQUCA</name>
<dbReference type="InterPro" id="IPR029052">
    <property type="entry name" value="Metallo-depent_PP-like"/>
</dbReference>
<evidence type="ECO:0000256" key="1">
    <source>
        <dbReference type="ARBA" id="ARBA00004613"/>
    </source>
</evidence>
<dbReference type="Gene3D" id="2.60.40.380">
    <property type="entry name" value="Purple acid phosphatase-like, N-terminal"/>
    <property type="match status" value="1"/>
</dbReference>
<feature type="domain" description="Purple acid phosphatase N-terminal" evidence="10">
    <location>
        <begin position="214"/>
        <end position="314"/>
    </location>
</feature>
<dbReference type="PANTHER" id="PTHR45778">
    <property type="entry name" value="PURPLE ACID PHOSPHATASE-RELATED"/>
    <property type="match status" value="1"/>
</dbReference>
<feature type="signal peptide" evidence="7">
    <location>
        <begin position="1"/>
        <end position="26"/>
    </location>
</feature>
<dbReference type="EC" id="3.1.3.2" evidence="7"/>
<dbReference type="Pfam" id="PF14008">
    <property type="entry name" value="Metallophos_C"/>
    <property type="match status" value="1"/>
</dbReference>
<dbReference type="InterPro" id="IPR041792">
    <property type="entry name" value="MPP_PAP"/>
</dbReference>
<organism evidence="12 13">
    <name type="scientific">Aquilegia coerulea</name>
    <name type="common">Rocky mountain columbine</name>
    <dbReference type="NCBI Taxonomy" id="218851"/>
    <lineage>
        <taxon>Eukaryota</taxon>
        <taxon>Viridiplantae</taxon>
        <taxon>Streptophyta</taxon>
        <taxon>Embryophyta</taxon>
        <taxon>Tracheophyta</taxon>
        <taxon>Spermatophyta</taxon>
        <taxon>Magnoliopsida</taxon>
        <taxon>Ranunculales</taxon>
        <taxon>Ranunculaceae</taxon>
        <taxon>Thalictroideae</taxon>
        <taxon>Aquilegia</taxon>
    </lineage>
</organism>
<evidence type="ECO:0000256" key="6">
    <source>
        <dbReference type="ARBA" id="ARBA00023180"/>
    </source>
</evidence>
<comment type="subunit">
    <text evidence="3">Homodimer.</text>
</comment>
<keyword evidence="13" id="KW-1185">Reference proteome</keyword>
<evidence type="ECO:0000256" key="4">
    <source>
        <dbReference type="ARBA" id="ARBA00022525"/>
    </source>
</evidence>
<gene>
    <name evidence="12" type="ORF">AQUCO_01400675v1</name>
</gene>
<evidence type="ECO:0000313" key="13">
    <source>
        <dbReference type="Proteomes" id="UP000230069"/>
    </source>
</evidence>
<dbReference type="Gene3D" id="3.60.21.10">
    <property type="match status" value="1"/>
</dbReference>
<evidence type="ECO:0000259" key="11">
    <source>
        <dbReference type="Pfam" id="PF17808"/>
    </source>
</evidence>
<dbReference type="AlphaFoldDB" id="A0A2G5DXJ9"/>
<dbReference type="EMBL" id="KZ305031">
    <property type="protein sequence ID" value="PIA48253.1"/>
    <property type="molecule type" value="Genomic_DNA"/>
</dbReference>
<comment type="catalytic activity">
    <reaction evidence="7">
        <text>a phosphate monoester + H2O = an alcohol + phosphate</text>
        <dbReference type="Rhea" id="RHEA:15017"/>
        <dbReference type="ChEBI" id="CHEBI:15377"/>
        <dbReference type="ChEBI" id="CHEBI:30879"/>
        <dbReference type="ChEBI" id="CHEBI:43474"/>
        <dbReference type="ChEBI" id="CHEBI:67140"/>
        <dbReference type="EC" id="3.1.3.2"/>
    </reaction>
</comment>
<dbReference type="Pfam" id="PF17808">
    <property type="entry name" value="fn3_PAP"/>
    <property type="match status" value="1"/>
</dbReference>
<dbReference type="InParanoid" id="A0A2G5DXJ9"/>
<dbReference type="STRING" id="218851.A0A2G5DXJ9"/>
<dbReference type="SUPFAM" id="SSF56300">
    <property type="entry name" value="Metallo-dependent phosphatases"/>
    <property type="match status" value="1"/>
</dbReference>
<dbReference type="PANTHER" id="PTHR45778:SF3">
    <property type="entry name" value="PURPLE ACID PHOSPHATASE"/>
    <property type="match status" value="1"/>
</dbReference>
<feature type="domain" description="Purple acid phosphatase C-terminal" evidence="9">
    <location>
        <begin position="568"/>
        <end position="626"/>
    </location>
</feature>
<dbReference type="OrthoDB" id="45007at2759"/>
<sequence length="632" mass="70223">MSSLLHHPIMSLLLIFLFILFSPTSSFSPSHIINTTAEFRNYTAISDFRMLNRRSLIPCPDVNPYLQINVSSNAALSNEENVTVTVSGVLIPDKADWVAMISPSHAEVTTCLQNIWQYQQTGDFADLPLLCHYPVKAQYMTNDPAYLSCQNKKCLKYKRNGVCAIRTCSGSLTFHVVNFRTDIEFVFFTGGFNTPCILRRSGTLSFANPNTPLYGHLSSVDSTGTSMKLRWISGDNKPQQVQYGNGKSQTSQVATFTQNDMCSGDIPSPAKDFGWHDPGFIHSAVMTGLQPSSKYSYRYGSDSVGWSDQIQFSTPPAGGSDEVKFLIYGDMGKTPRDLSAEHYIQPGALSVITAMAEEVASGDVDSVFHIGDISYATGFLVEWDYFLHLISPVASHVSYMTAIGNHERDYANSGSVDVTADSGGECGVAYETYFPMPTSAKDKPWYSIEQGSVHFTIISTEHNWSENSEQYIWMKKDLGSVDRSRTPWVIFTGHRPMYSSVEGIIPSVNSQFVEAVEPLLVDNKVDLVLWGHVHNYERTCSIYQSNCKAMPSKGNDGIDTYNHKNYSAPVHAVIGMAGFSLDQFPNNADSWSLSRVAEFGYARVHATKEDMKIELVNSNTRKVEDSFRITNT</sequence>
<dbReference type="InterPro" id="IPR040974">
    <property type="entry name" value="Fn3_PAP"/>
</dbReference>
<dbReference type="SUPFAM" id="SSF49363">
    <property type="entry name" value="Purple acid phosphatase, N-terminal domain"/>
    <property type="match status" value="1"/>
</dbReference>
<evidence type="ECO:0000259" key="10">
    <source>
        <dbReference type="Pfam" id="PF16656"/>
    </source>
</evidence>
<dbReference type="Pfam" id="PF00149">
    <property type="entry name" value="Metallophos"/>
    <property type="match status" value="1"/>
</dbReference>
<comment type="subcellular location">
    <subcellularLocation>
        <location evidence="1">Secreted</location>
    </subcellularLocation>
</comment>
<comment type="similarity">
    <text evidence="2 7">Belongs to the metallophosphoesterase superfamily. Purple acid phosphatase family.</text>
</comment>
<dbReference type="GO" id="GO:0003993">
    <property type="term" value="F:acid phosphatase activity"/>
    <property type="evidence" value="ECO:0007669"/>
    <property type="project" value="UniProtKB-EC"/>
</dbReference>
<proteinExistence type="inferred from homology"/>
<evidence type="ECO:0000259" key="8">
    <source>
        <dbReference type="Pfam" id="PF00149"/>
    </source>
</evidence>
<feature type="domain" description="Calcineurin-like phosphoesterase" evidence="8">
    <location>
        <begin position="324"/>
        <end position="536"/>
    </location>
</feature>
<dbReference type="CDD" id="cd00839">
    <property type="entry name" value="MPP_PAPs"/>
    <property type="match status" value="1"/>
</dbReference>
<evidence type="ECO:0000256" key="3">
    <source>
        <dbReference type="ARBA" id="ARBA00011738"/>
    </source>
</evidence>
<feature type="domain" description="Purple acid phosphatase Fn3-like" evidence="11">
    <location>
        <begin position="76"/>
        <end position="208"/>
    </location>
</feature>
<dbReference type="InterPro" id="IPR015914">
    <property type="entry name" value="PAPs_N"/>
</dbReference>
<dbReference type="InterPro" id="IPR008963">
    <property type="entry name" value="Purple_acid_Pase-like_N"/>
</dbReference>
<keyword evidence="7" id="KW-0378">Hydrolase</keyword>
<feature type="chain" id="PRO_5013432272" description="Purple acid phosphatase" evidence="7">
    <location>
        <begin position="27"/>
        <end position="632"/>
    </location>
</feature>
<dbReference type="GO" id="GO:0046872">
    <property type="term" value="F:metal ion binding"/>
    <property type="evidence" value="ECO:0007669"/>
    <property type="project" value="InterPro"/>
</dbReference>
<protein>
    <recommendedName>
        <fullName evidence="7">Purple acid phosphatase</fullName>
        <ecNumber evidence="7">3.1.3.2</ecNumber>
    </recommendedName>
</protein>
<reference evidence="12 13" key="1">
    <citation type="submission" date="2017-09" db="EMBL/GenBank/DDBJ databases">
        <title>WGS assembly of Aquilegia coerulea Goldsmith.</title>
        <authorList>
            <person name="Hodges S."/>
            <person name="Kramer E."/>
            <person name="Nordborg M."/>
            <person name="Tomkins J."/>
            <person name="Borevitz J."/>
            <person name="Derieg N."/>
            <person name="Yan J."/>
            <person name="Mihaltcheva S."/>
            <person name="Hayes R.D."/>
            <person name="Rokhsar D."/>
        </authorList>
    </citation>
    <scope>NUCLEOTIDE SEQUENCE [LARGE SCALE GENOMIC DNA]</scope>
    <source>
        <strain evidence="13">cv. Goldsmith</strain>
    </source>
</reference>
<evidence type="ECO:0000313" key="12">
    <source>
        <dbReference type="EMBL" id="PIA48253.1"/>
    </source>
</evidence>